<evidence type="ECO:0000256" key="2">
    <source>
        <dbReference type="ARBA" id="ARBA00022741"/>
    </source>
</evidence>
<dbReference type="AlphaFoldDB" id="A0A836BTE3"/>
<dbReference type="EMBL" id="JAEHOE010000083">
    <property type="protein sequence ID" value="KAG2488456.1"/>
    <property type="molecule type" value="Genomic_DNA"/>
</dbReference>
<evidence type="ECO:0000256" key="4">
    <source>
        <dbReference type="ARBA" id="ARBA00036539"/>
    </source>
</evidence>
<accession>A0A836BTE3</accession>
<dbReference type="SUPFAM" id="SSF100950">
    <property type="entry name" value="NagB/RpiA/CoA transferase-like"/>
    <property type="match status" value="1"/>
</dbReference>
<dbReference type="OrthoDB" id="2015992at2759"/>
<keyword evidence="7" id="KW-1185">Reference proteome</keyword>
<keyword evidence="2" id="KW-0547">Nucleotide-binding</keyword>
<evidence type="ECO:0000256" key="1">
    <source>
        <dbReference type="ARBA" id="ARBA00010638"/>
    </source>
</evidence>
<dbReference type="EC" id="6.3.3.2" evidence="5"/>
<keyword evidence="3" id="KW-0067">ATP-binding</keyword>
<comment type="similarity">
    <text evidence="1">Belongs to the 5-formyltetrahydrofolate cyclo-ligase family.</text>
</comment>
<dbReference type="Proteomes" id="UP000612055">
    <property type="component" value="Unassembled WGS sequence"/>
</dbReference>
<dbReference type="GO" id="GO:0030272">
    <property type="term" value="F:5-formyltetrahydrofolate cyclo-ligase activity"/>
    <property type="evidence" value="ECO:0007669"/>
    <property type="project" value="UniProtKB-EC"/>
</dbReference>
<dbReference type="InterPro" id="IPR002698">
    <property type="entry name" value="FTHF_cligase"/>
</dbReference>
<evidence type="ECO:0000256" key="3">
    <source>
        <dbReference type="ARBA" id="ARBA00022840"/>
    </source>
</evidence>
<dbReference type="PANTHER" id="PTHR23407">
    <property type="entry name" value="ATPASE INHIBITOR/5-FORMYLTETRAHYDROFOLATE CYCLO-LIGASE"/>
    <property type="match status" value="1"/>
</dbReference>
<dbReference type="Pfam" id="PF01812">
    <property type="entry name" value="5-FTHF_cyc-lig"/>
    <property type="match status" value="1"/>
</dbReference>
<evidence type="ECO:0000313" key="6">
    <source>
        <dbReference type="EMBL" id="KAG2488456.1"/>
    </source>
</evidence>
<dbReference type="GO" id="GO:0005524">
    <property type="term" value="F:ATP binding"/>
    <property type="evidence" value="ECO:0007669"/>
    <property type="project" value="UniProtKB-KW"/>
</dbReference>
<evidence type="ECO:0000256" key="5">
    <source>
        <dbReference type="ARBA" id="ARBA00038966"/>
    </source>
</evidence>
<dbReference type="Gene3D" id="3.40.50.10420">
    <property type="entry name" value="NagB/RpiA/CoA transferase-like"/>
    <property type="match status" value="1"/>
</dbReference>
<dbReference type="InterPro" id="IPR037171">
    <property type="entry name" value="NagB/RpiA_transferase-like"/>
</dbReference>
<dbReference type="InterPro" id="IPR024185">
    <property type="entry name" value="FTHF_cligase-like_sf"/>
</dbReference>
<sequence length="124" mass="13220">MACLRKVPPFDILEPADTYGDGSARQDALQSGTCFDLLLMPGLGFDRAGRRLGRGGGYYDKMVAGLQRLAAEAGREPPLLVALSYEAQLRASVSVDEHDQPVDVVVTPGEALPCTARGRAAMGW</sequence>
<dbReference type="GO" id="GO:0035999">
    <property type="term" value="P:tetrahydrofolate interconversion"/>
    <property type="evidence" value="ECO:0007669"/>
    <property type="project" value="TreeGrafter"/>
</dbReference>
<organism evidence="6 7">
    <name type="scientific">Edaphochlamys debaryana</name>
    <dbReference type="NCBI Taxonomy" id="47281"/>
    <lineage>
        <taxon>Eukaryota</taxon>
        <taxon>Viridiplantae</taxon>
        <taxon>Chlorophyta</taxon>
        <taxon>core chlorophytes</taxon>
        <taxon>Chlorophyceae</taxon>
        <taxon>CS clade</taxon>
        <taxon>Chlamydomonadales</taxon>
        <taxon>Chlamydomonadales incertae sedis</taxon>
        <taxon>Edaphochlamys</taxon>
    </lineage>
</organism>
<comment type="catalytic activity">
    <reaction evidence="4">
        <text>(6S)-5-formyl-5,6,7,8-tetrahydrofolate + ATP = (6R)-5,10-methenyltetrahydrofolate + ADP + phosphate</text>
        <dbReference type="Rhea" id="RHEA:10488"/>
        <dbReference type="ChEBI" id="CHEBI:30616"/>
        <dbReference type="ChEBI" id="CHEBI:43474"/>
        <dbReference type="ChEBI" id="CHEBI:57455"/>
        <dbReference type="ChEBI" id="CHEBI:57457"/>
        <dbReference type="ChEBI" id="CHEBI:456216"/>
        <dbReference type="EC" id="6.3.3.2"/>
    </reaction>
</comment>
<reference evidence="6" key="1">
    <citation type="journal article" date="2020" name="bioRxiv">
        <title>Comparative genomics of Chlamydomonas.</title>
        <authorList>
            <person name="Craig R.J."/>
            <person name="Hasan A.R."/>
            <person name="Ness R.W."/>
            <person name="Keightley P.D."/>
        </authorList>
    </citation>
    <scope>NUCLEOTIDE SEQUENCE</scope>
    <source>
        <strain evidence="6">CCAP 11/70</strain>
    </source>
</reference>
<dbReference type="PANTHER" id="PTHR23407:SF1">
    <property type="entry name" value="5-FORMYLTETRAHYDROFOLATE CYCLO-LIGASE"/>
    <property type="match status" value="1"/>
</dbReference>
<name>A0A836BTE3_9CHLO</name>
<comment type="caution">
    <text evidence="6">The sequence shown here is derived from an EMBL/GenBank/DDBJ whole genome shotgun (WGS) entry which is preliminary data.</text>
</comment>
<protein>
    <recommendedName>
        <fullName evidence="5">5-formyltetrahydrofolate cyclo-ligase</fullName>
        <ecNumber evidence="5">6.3.3.2</ecNumber>
    </recommendedName>
</protein>
<dbReference type="GO" id="GO:0005739">
    <property type="term" value="C:mitochondrion"/>
    <property type="evidence" value="ECO:0007669"/>
    <property type="project" value="TreeGrafter"/>
</dbReference>
<dbReference type="GO" id="GO:0009396">
    <property type="term" value="P:folic acid-containing compound biosynthetic process"/>
    <property type="evidence" value="ECO:0007669"/>
    <property type="project" value="TreeGrafter"/>
</dbReference>
<proteinExistence type="inferred from homology"/>
<evidence type="ECO:0000313" key="7">
    <source>
        <dbReference type="Proteomes" id="UP000612055"/>
    </source>
</evidence>
<gene>
    <name evidence="6" type="ORF">HYH03_012962</name>
</gene>